<dbReference type="GO" id="GO:0034338">
    <property type="term" value="F:short-chain carboxylesterase activity"/>
    <property type="evidence" value="ECO:0007669"/>
    <property type="project" value="TreeGrafter"/>
</dbReference>
<organism evidence="5 6">
    <name type="scientific">Rubus argutus</name>
    <name type="common">Southern blackberry</name>
    <dbReference type="NCBI Taxonomy" id="59490"/>
    <lineage>
        <taxon>Eukaryota</taxon>
        <taxon>Viridiplantae</taxon>
        <taxon>Streptophyta</taxon>
        <taxon>Embryophyta</taxon>
        <taxon>Tracheophyta</taxon>
        <taxon>Spermatophyta</taxon>
        <taxon>Magnoliopsida</taxon>
        <taxon>eudicotyledons</taxon>
        <taxon>Gunneridae</taxon>
        <taxon>Pentapetalae</taxon>
        <taxon>rosids</taxon>
        <taxon>fabids</taxon>
        <taxon>Rosales</taxon>
        <taxon>Rosaceae</taxon>
        <taxon>Rosoideae</taxon>
        <taxon>Rosoideae incertae sedis</taxon>
        <taxon>Rubus</taxon>
    </lineage>
</organism>
<evidence type="ECO:0000256" key="3">
    <source>
        <dbReference type="SAM" id="Phobius"/>
    </source>
</evidence>
<dbReference type="FunFam" id="3.40.50.1820:FF:000071">
    <property type="entry name" value="Embryogenesis-associated protein EMB8"/>
    <property type="match status" value="1"/>
</dbReference>
<dbReference type="AlphaFoldDB" id="A0AAW1Y2Q9"/>
<dbReference type="GO" id="GO:0047372">
    <property type="term" value="F:monoacylglycerol lipase activity"/>
    <property type="evidence" value="ECO:0007669"/>
    <property type="project" value="TreeGrafter"/>
</dbReference>
<comment type="similarity">
    <text evidence="1">Belongs to the AB hydrolase superfamily. AB hydrolase 4 family.</text>
</comment>
<reference evidence="5 6" key="1">
    <citation type="journal article" date="2023" name="G3 (Bethesda)">
        <title>A chromosome-length genome assembly and annotation of blackberry (Rubus argutus, cv. 'Hillquist').</title>
        <authorList>
            <person name="Bruna T."/>
            <person name="Aryal R."/>
            <person name="Dudchenko O."/>
            <person name="Sargent D.J."/>
            <person name="Mead D."/>
            <person name="Buti M."/>
            <person name="Cavallini A."/>
            <person name="Hytonen T."/>
            <person name="Andres J."/>
            <person name="Pham M."/>
            <person name="Weisz D."/>
            <person name="Mascagni F."/>
            <person name="Usai G."/>
            <person name="Natali L."/>
            <person name="Bassil N."/>
            <person name="Fernandez G.E."/>
            <person name="Lomsadze A."/>
            <person name="Armour M."/>
            <person name="Olukolu B."/>
            <person name="Poorten T."/>
            <person name="Britton C."/>
            <person name="Davik J."/>
            <person name="Ashrafi H."/>
            <person name="Aiden E.L."/>
            <person name="Borodovsky M."/>
            <person name="Worthington M."/>
        </authorList>
    </citation>
    <scope>NUCLEOTIDE SEQUENCE [LARGE SCALE GENOMIC DNA]</scope>
    <source>
        <strain evidence="5">PI 553951</strain>
    </source>
</reference>
<dbReference type="EMBL" id="JBEDUW010000002">
    <property type="protein sequence ID" value="KAK9943373.1"/>
    <property type="molecule type" value="Genomic_DNA"/>
</dbReference>
<keyword evidence="6" id="KW-1185">Reference proteome</keyword>
<dbReference type="Gene3D" id="3.40.50.1820">
    <property type="entry name" value="alpha/beta hydrolase"/>
    <property type="match status" value="1"/>
</dbReference>
<sequence length="589" mass="65723">MDWWGLSGPSGSSPYIVLLNDLFLIPIWHYLFAFLAISFAFLYHFLEFHFLQDLFTGFRGCPVTLTYNSSSHIYHGVVSKCRILHSRYLVTPWLSSPHVQTVFLSIFGRPPVFKYRRELFHLSDGGTIALDWLMNSDVQGSNFETITAISKDDINPIVLAIPGLTSDSESPYIKHLAFNTAQKGWNVVVSNHRGLGGVSITSDCFYNAGWTEDLRAVINHLHCEYPKAPLFVVGTSIGANVLVKYLGEDGDSVPVAGAVAICSPWDLLIGDRFISRRLLQKIYDRALAIGLQGYAKLHQPIYSRLANWEGIKKSRSIRDFDHHATRLVGKFETVDTYYRRCSSASYGSHSLDECRANINIVLATTKRGGHLAFFEGLTAASVWWVRAVDEFFKVLHCSQHMHVQKVASSYPPLIVDSSIDQGPYVNIAEDGMVGAVGNEQVEDNRVDDVLEPEEPKISAEQDQQMTQPESGSLAGIGQSSEQATMPLDVTAPVRRCLYLLSRQSRWSLGLLVYIAVVTSWPLVGSVLRIALRKKLRNVLPGAFLKDKHMLFTLLSSAISRFSVPCSPQKMSPCCLNYNCLPSVGSQFQY</sequence>
<keyword evidence="3" id="KW-0812">Transmembrane</keyword>
<name>A0AAW1Y2Q9_RUBAR</name>
<feature type="region of interest" description="Disordered" evidence="2">
    <location>
        <begin position="454"/>
        <end position="477"/>
    </location>
</feature>
<feature type="compositionally biased region" description="Polar residues" evidence="2">
    <location>
        <begin position="460"/>
        <end position="470"/>
    </location>
</feature>
<evidence type="ECO:0000313" key="5">
    <source>
        <dbReference type="EMBL" id="KAK9943373.1"/>
    </source>
</evidence>
<protein>
    <recommendedName>
        <fullName evidence="4">Serine aminopeptidase S33 domain-containing protein</fullName>
    </recommendedName>
</protein>
<feature type="domain" description="Serine aminopeptidase S33" evidence="4">
    <location>
        <begin position="157"/>
        <end position="264"/>
    </location>
</feature>
<accession>A0AAW1Y2Q9</accession>
<dbReference type="Pfam" id="PF12146">
    <property type="entry name" value="Hydrolase_4"/>
    <property type="match status" value="1"/>
</dbReference>
<dbReference type="InterPro" id="IPR029058">
    <property type="entry name" value="AB_hydrolase_fold"/>
</dbReference>
<feature type="transmembrane region" description="Helical" evidence="3">
    <location>
        <begin position="510"/>
        <end position="531"/>
    </location>
</feature>
<dbReference type="PANTHER" id="PTHR10794">
    <property type="entry name" value="ABHYDROLASE DOMAIN-CONTAINING PROTEIN"/>
    <property type="match status" value="1"/>
</dbReference>
<gene>
    <name evidence="5" type="ORF">M0R45_008983</name>
</gene>
<keyword evidence="3" id="KW-1133">Transmembrane helix</keyword>
<dbReference type="Proteomes" id="UP001457282">
    <property type="component" value="Unassembled WGS sequence"/>
</dbReference>
<evidence type="ECO:0000256" key="1">
    <source>
        <dbReference type="ARBA" id="ARBA00010884"/>
    </source>
</evidence>
<dbReference type="InterPro" id="IPR050960">
    <property type="entry name" value="AB_hydrolase_4_sf"/>
</dbReference>
<evidence type="ECO:0000313" key="6">
    <source>
        <dbReference type="Proteomes" id="UP001457282"/>
    </source>
</evidence>
<proteinExistence type="inferred from homology"/>
<comment type="caution">
    <text evidence="5">The sequence shown here is derived from an EMBL/GenBank/DDBJ whole genome shotgun (WGS) entry which is preliminary data.</text>
</comment>
<dbReference type="SUPFAM" id="SSF53474">
    <property type="entry name" value="alpha/beta-Hydrolases"/>
    <property type="match status" value="1"/>
</dbReference>
<evidence type="ECO:0000256" key="2">
    <source>
        <dbReference type="SAM" id="MobiDB-lite"/>
    </source>
</evidence>
<keyword evidence="3" id="KW-0472">Membrane</keyword>
<dbReference type="PANTHER" id="PTHR10794:SF63">
    <property type="entry name" value="ALPHA_BETA HYDROLASE 1, ISOFORM A"/>
    <property type="match status" value="1"/>
</dbReference>
<dbReference type="InterPro" id="IPR022742">
    <property type="entry name" value="Hydrolase_4"/>
</dbReference>
<feature type="transmembrane region" description="Helical" evidence="3">
    <location>
        <begin position="27"/>
        <end position="46"/>
    </location>
</feature>
<evidence type="ECO:0000259" key="4">
    <source>
        <dbReference type="Pfam" id="PF12146"/>
    </source>
</evidence>